<evidence type="ECO:0000256" key="5">
    <source>
        <dbReference type="ARBA" id="ARBA00022692"/>
    </source>
</evidence>
<dbReference type="NCBIfam" id="TIGR01402">
    <property type="entry name" value="fliQ"/>
    <property type="match status" value="1"/>
</dbReference>
<feature type="transmembrane region" description="Helical" evidence="9">
    <location>
        <begin position="16"/>
        <end position="38"/>
    </location>
</feature>
<protein>
    <recommendedName>
        <fullName evidence="3 9">Flagellar biosynthetic protein FliQ</fullName>
    </recommendedName>
</protein>
<dbReference type="EMBL" id="JACPRF010000020">
    <property type="protein sequence ID" value="MBI2875381.1"/>
    <property type="molecule type" value="Genomic_DNA"/>
</dbReference>
<keyword evidence="10" id="KW-0966">Cell projection</keyword>
<proteinExistence type="inferred from homology"/>
<dbReference type="GO" id="GO:0009425">
    <property type="term" value="C:bacterial-type flagellum basal body"/>
    <property type="evidence" value="ECO:0007669"/>
    <property type="project" value="UniProtKB-SubCell"/>
</dbReference>
<dbReference type="AlphaFoldDB" id="A0A932CL82"/>
<evidence type="ECO:0000256" key="1">
    <source>
        <dbReference type="ARBA" id="ARBA00004651"/>
    </source>
</evidence>
<comment type="subcellular location">
    <subcellularLocation>
        <location evidence="1 9">Cell membrane</location>
        <topology evidence="1">Multi-pass membrane protein</topology>
    </subcellularLocation>
    <subcellularLocation>
        <location evidence="9">Bacterial flagellum basal body</location>
    </subcellularLocation>
</comment>
<keyword evidence="5 9" id="KW-0812">Transmembrane</keyword>
<evidence type="ECO:0000313" key="11">
    <source>
        <dbReference type="Proteomes" id="UP000769766"/>
    </source>
</evidence>
<dbReference type="GO" id="GO:0009306">
    <property type="term" value="P:protein secretion"/>
    <property type="evidence" value="ECO:0007669"/>
    <property type="project" value="InterPro"/>
</dbReference>
<comment type="function">
    <text evidence="9">Role in flagellar biosynthesis.</text>
</comment>
<dbReference type="InterPro" id="IPR006306">
    <property type="entry name" value="T3SS_HrpO"/>
</dbReference>
<name>A0A932CL82_UNCTE</name>
<organism evidence="10 11">
    <name type="scientific">Tectimicrobiota bacterium</name>
    <dbReference type="NCBI Taxonomy" id="2528274"/>
    <lineage>
        <taxon>Bacteria</taxon>
        <taxon>Pseudomonadati</taxon>
        <taxon>Nitrospinota/Tectimicrobiota group</taxon>
        <taxon>Candidatus Tectimicrobiota</taxon>
    </lineage>
</organism>
<dbReference type="InterPro" id="IPR002191">
    <property type="entry name" value="Bac_export_3"/>
</dbReference>
<comment type="similarity">
    <text evidence="2 9">Belongs to the FliQ/MopD/SpaQ family.</text>
</comment>
<dbReference type="PANTHER" id="PTHR34040">
    <property type="entry name" value="FLAGELLAR BIOSYNTHETIC PROTEIN FLIQ"/>
    <property type="match status" value="1"/>
</dbReference>
<evidence type="ECO:0000256" key="2">
    <source>
        <dbReference type="ARBA" id="ARBA00006156"/>
    </source>
</evidence>
<dbReference type="NCBIfam" id="TIGR01403">
    <property type="entry name" value="fliQ_rel_III"/>
    <property type="match status" value="1"/>
</dbReference>
<evidence type="ECO:0000256" key="4">
    <source>
        <dbReference type="ARBA" id="ARBA00022475"/>
    </source>
</evidence>
<dbReference type="PIRSF" id="PIRSF004669">
    <property type="entry name" value="FliQ"/>
    <property type="match status" value="1"/>
</dbReference>
<keyword evidence="8 9" id="KW-0975">Bacterial flagellum</keyword>
<dbReference type="GO" id="GO:0005886">
    <property type="term" value="C:plasma membrane"/>
    <property type="evidence" value="ECO:0007669"/>
    <property type="project" value="UniProtKB-SubCell"/>
</dbReference>
<keyword evidence="6 9" id="KW-1133">Transmembrane helix</keyword>
<evidence type="ECO:0000256" key="3">
    <source>
        <dbReference type="ARBA" id="ARBA00021718"/>
    </source>
</evidence>
<keyword evidence="7 9" id="KW-0472">Membrane</keyword>
<evidence type="ECO:0000313" key="10">
    <source>
        <dbReference type="EMBL" id="MBI2875381.1"/>
    </source>
</evidence>
<keyword evidence="10" id="KW-0282">Flagellum</keyword>
<feature type="transmembrane region" description="Helical" evidence="9">
    <location>
        <begin position="50"/>
        <end position="70"/>
    </location>
</feature>
<accession>A0A932CL82</accession>
<evidence type="ECO:0000256" key="9">
    <source>
        <dbReference type="RuleBase" id="RU364090"/>
    </source>
</evidence>
<evidence type="ECO:0000256" key="6">
    <source>
        <dbReference type="ARBA" id="ARBA00022989"/>
    </source>
</evidence>
<keyword evidence="10" id="KW-0969">Cilium</keyword>
<evidence type="ECO:0000256" key="8">
    <source>
        <dbReference type="ARBA" id="ARBA00023143"/>
    </source>
</evidence>
<dbReference type="PRINTS" id="PR00952">
    <property type="entry name" value="TYPE3IMQPROT"/>
</dbReference>
<dbReference type="Pfam" id="PF01313">
    <property type="entry name" value="Bac_export_3"/>
    <property type="match status" value="1"/>
</dbReference>
<dbReference type="GO" id="GO:0044780">
    <property type="term" value="P:bacterial-type flagellum assembly"/>
    <property type="evidence" value="ECO:0007669"/>
    <property type="project" value="InterPro"/>
</dbReference>
<dbReference type="InterPro" id="IPR006305">
    <property type="entry name" value="FliQ"/>
</dbReference>
<evidence type="ECO:0000256" key="7">
    <source>
        <dbReference type="ARBA" id="ARBA00023136"/>
    </source>
</evidence>
<reference evidence="10" key="1">
    <citation type="submission" date="2020-07" db="EMBL/GenBank/DDBJ databases">
        <title>Huge and variable diversity of episymbiotic CPR bacteria and DPANN archaea in groundwater ecosystems.</title>
        <authorList>
            <person name="He C.Y."/>
            <person name="Keren R."/>
            <person name="Whittaker M."/>
            <person name="Farag I.F."/>
            <person name="Doudna J."/>
            <person name="Cate J.H.D."/>
            <person name="Banfield J.F."/>
        </authorList>
    </citation>
    <scope>NUCLEOTIDE SEQUENCE</scope>
    <source>
        <strain evidence="10">NC_groundwater_672_Ag_B-0.1um_62_36</strain>
    </source>
</reference>
<dbReference type="Proteomes" id="UP000769766">
    <property type="component" value="Unassembled WGS sequence"/>
</dbReference>
<keyword evidence="4 9" id="KW-1003">Cell membrane</keyword>
<comment type="caution">
    <text evidence="10">The sequence shown here is derived from an EMBL/GenBank/DDBJ whole genome shotgun (WGS) entry which is preliminary data.</text>
</comment>
<sequence length="89" mass="9821">MTTEFVIGFGRQALEVTLLVSAPMLITALVVGLAISLLQAVTQVQEATVAFIPKIVAVFLALILFGPWIMQTLIDFTRNLFNNIPNYIR</sequence>
<dbReference type="PANTHER" id="PTHR34040:SF2">
    <property type="entry name" value="FLAGELLAR BIOSYNTHETIC PROTEIN FLIQ"/>
    <property type="match status" value="1"/>
</dbReference>
<gene>
    <name evidence="9 10" type="primary">fliQ</name>
    <name evidence="10" type="ORF">HYY20_00700</name>
</gene>